<dbReference type="Proteomes" id="UP000037784">
    <property type="component" value="Unassembled WGS sequence"/>
</dbReference>
<evidence type="ECO:0000313" key="4">
    <source>
        <dbReference type="EMBL" id="KPL87831.1"/>
    </source>
</evidence>
<feature type="compositionally biased region" description="Gly residues" evidence="1">
    <location>
        <begin position="408"/>
        <end position="422"/>
    </location>
</feature>
<gene>
    <name evidence="3" type="ORF">ARMA_0467</name>
    <name evidence="4" type="ORF">SE16_09775</name>
</gene>
<comment type="caution">
    <text evidence="3">The sequence shown here is derived from an EMBL/GenBank/DDBJ whole genome shotgun (WGS) entry which is preliminary data.</text>
</comment>
<feature type="transmembrane region" description="Helical" evidence="2">
    <location>
        <begin position="146"/>
        <end position="167"/>
    </location>
</feature>
<feature type="transmembrane region" description="Helical" evidence="2">
    <location>
        <begin position="61"/>
        <end position="80"/>
    </location>
</feature>
<feature type="transmembrane region" description="Helical" evidence="2">
    <location>
        <begin position="35"/>
        <end position="55"/>
    </location>
</feature>
<feature type="compositionally biased region" description="Low complexity" evidence="1">
    <location>
        <begin position="423"/>
        <end position="434"/>
    </location>
</feature>
<evidence type="ECO:0000313" key="3">
    <source>
        <dbReference type="EMBL" id="GAP62044.1"/>
    </source>
</evidence>
<keyword evidence="2" id="KW-1133">Transmembrane helix</keyword>
<evidence type="ECO:0000256" key="2">
    <source>
        <dbReference type="SAM" id="Phobius"/>
    </source>
</evidence>
<dbReference type="PATRIC" id="fig|872965.6.peg.1999"/>
<accession>A0A0M9UBN6</accession>
<reference evidence="4 6" key="2">
    <citation type="submission" date="2015-07" db="EMBL/GenBank/DDBJ databases">
        <title>Whole genome sequence of Ardenticatena maritima DSM 23922.</title>
        <authorList>
            <person name="Hemp J."/>
            <person name="Ward L.M."/>
            <person name="Pace L.A."/>
            <person name="Fischer W.W."/>
        </authorList>
    </citation>
    <scope>NUCLEOTIDE SEQUENCE [LARGE SCALE GENOMIC DNA]</scope>
    <source>
        <strain evidence="4 6">110S</strain>
    </source>
</reference>
<keyword evidence="5" id="KW-1185">Reference proteome</keyword>
<dbReference type="EMBL" id="BBZA01000029">
    <property type="protein sequence ID" value="GAP62044.1"/>
    <property type="molecule type" value="Genomic_DNA"/>
</dbReference>
<dbReference type="STRING" id="872965.SE16_09775"/>
<dbReference type="InParanoid" id="A0A0M9UBN6"/>
<keyword evidence="2" id="KW-0472">Membrane</keyword>
<dbReference type="AlphaFoldDB" id="A0A0M9UBN6"/>
<evidence type="ECO:0000313" key="5">
    <source>
        <dbReference type="Proteomes" id="UP000037784"/>
    </source>
</evidence>
<keyword evidence="2" id="KW-0812">Transmembrane</keyword>
<name>A0A0M9UBN6_9CHLR</name>
<feature type="compositionally biased region" description="Low complexity" evidence="1">
    <location>
        <begin position="385"/>
        <end position="407"/>
    </location>
</feature>
<evidence type="ECO:0000256" key="1">
    <source>
        <dbReference type="SAM" id="MobiDB-lite"/>
    </source>
</evidence>
<dbReference type="Proteomes" id="UP000050502">
    <property type="component" value="Unassembled WGS sequence"/>
</dbReference>
<feature type="compositionally biased region" description="Gly residues" evidence="1">
    <location>
        <begin position="435"/>
        <end position="456"/>
    </location>
</feature>
<sequence length="563" mass="59359">MDQQPTMESEERLFRALQRIRRYARRRALVEHGAHWAWAPPLLALCVQVLARAVPLEHADLLTVSMPLALVLVWLAWEWLRPMPLAHVALWADTEAHLKERLTTALDLLAHAPHERPPLASRQIADAADHAERLARDARRLLPPRLATRPPALAAVLVVGVVALWWLPNPQDAVLAERRAIRAAAQAEAERLEQVREALTPRDRLPPPDLEAVLQELDRLALALRTNPGDLEKALADIEAARAALEAQVPPNLAAQEDALQALSRQLESASRPNEPPTGDARAAAQALRDLASRLGSLSPLERADLAAQLREQAAAVAPFDADLAADLNALANALTQNDLAAAQEAAEQAAQRLEAADDALQAAETAQRAAQELDATRRAVARAAQQAQAQAQAGGQNGQSGQNGQNAGTGQGGQGTGGQNGAQGQNGAPNPQGGQNGQPGGGGGTTAGQLPGGTRQGQFSGSDPNRAGPGALEGAYQPGVFAPVAPTNPDIDRVEGTLGDNGTSTERLSAPGAGVQNPAIVPLDAALPVYAESAARALEQEQYPPHLRTFIQEYFTALGGQP</sequence>
<reference evidence="3 5" key="1">
    <citation type="journal article" date="2015" name="Genome Announc.">
        <title>Draft Genome Sequence of a Heterotrophic Facultative Anaerobic Thermophilic Bacterium, Ardenticatena maritima Strain 110ST.</title>
        <authorList>
            <person name="Kawaichi S."/>
            <person name="Yoshida T."/>
            <person name="Sako Y."/>
            <person name="Nakamura R."/>
        </authorList>
    </citation>
    <scope>NUCLEOTIDE SEQUENCE [LARGE SCALE GENOMIC DNA]</scope>
    <source>
        <strain evidence="3 5">110S</strain>
    </source>
</reference>
<feature type="region of interest" description="Disordered" evidence="1">
    <location>
        <begin position="385"/>
        <end position="475"/>
    </location>
</feature>
<evidence type="ECO:0000313" key="6">
    <source>
        <dbReference type="Proteomes" id="UP000050502"/>
    </source>
</evidence>
<reference evidence="5" key="3">
    <citation type="submission" date="2015-08" db="EMBL/GenBank/DDBJ databases">
        <title>Draft Genome Sequence of a Heterotrophic Facultative Anaerobic Bacterium Ardenticatena maritima Strain 110S.</title>
        <authorList>
            <person name="Kawaichi S."/>
            <person name="Yoshida T."/>
            <person name="Sako Y."/>
            <person name="Nakamura R."/>
        </authorList>
    </citation>
    <scope>NUCLEOTIDE SEQUENCE [LARGE SCALE GENOMIC DNA]</scope>
    <source>
        <strain evidence="5">110S</strain>
    </source>
</reference>
<proteinExistence type="predicted"/>
<dbReference type="EMBL" id="LGKN01000005">
    <property type="protein sequence ID" value="KPL87831.1"/>
    <property type="molecule type" value="Genomic_DNA"/>
</dbReference>
<protein>
    <submittedName>
        <fullName evidence="3">Uncharacterized protein</fullName>
    </submittedName>
</protein>
<dbReference type="RefSeq" id="WP_054491973.1">
    <property type="nucleotide sequence ID" value="NZ_BBZA01000029.1"/>
</dbReference>
<organism evidence="3 5">
    <name type="scientific">Ardenticatena maritima</name>
    <dbReference type="NCBI Taxonomy" id="872965"/>
    <lineage>
        <taxon>Bacteria</taxon>
        <taxon>Bacillati</taxon>
        <taxon>Chloroflexota</taxon>
        <taxon>Ardenticatenia</taxon>
        <taxon>Ardenticatenales</taxon>
        <taxon>Ardenticatenaceae</taxon>
        <taxon>Ardenticatena</taxon>
    </lineage>
</organism>